<proteinExistence type="predicted"/>
<dbReference type="Proteomes" id="UP001596388">
    <property type="component" value="Unassembled WGS sequence"/>
</dbReference>
<dbReference type="GeneID" id="79270374"/>
<name>A0ABD5X2I2_9EURY</name>
<comment type="caution">
    <text evidence="1">The sequence shown here is derived from an EMBL/GenBank/DDBJ whole genome shotgun (WGS) entry which is preliminary data.</text>
</comment>
<organism evidence="1 2">
    <name type="scientific">Halobaculum marinum</name>
    <dbReference type="NCBI Taxonomy" id="3031996"/>
    <lineage>
        <taxon>Archaea</taxon>
        <taxon>Methanobacteriati</taxon>
        <taxon>Methanobacteriota</taxon>
        <taxon>Stenosarchaea group</taxon>
        <taxon>Halobacteria</taxon>
        <taxon>Halobacteriales</taxon>
        <taxon>Haloferacaceae</taxon>
        <taxon>Halobaculum</taxon>
    </lineage>
</organism>
<sequence>MTQRHTTDRRERFVRRYDYEDGTVVAADLDAADDDVHVDTLDGSAIVVIDRGDGEEEFEFALPGPAASVDIENGVLTIRIS</sequence>
<dbReference type="RefSeq" id="WP_276236766.1">
    <property type="nucleotide sequence ID" value="NZ_CP119989.1"/>
</dbReference>
<reference evidence="1 2" key="1">
    <citation type="journal article" date="2019" name="Int. J. Syst. Evol. Microbiol.">
        <title>The Global Catalogue of Microorganisms (GCM) 10K type strain sequencing project: providing services to taxonomists for standard genome sequencing and annotation.</title>
        <authorList>
            <consortium name="The Broad Institute Genomics Platform"/>
            <consortium name="The Broad Institute Genome Sequencing Center for Infectious Disease"/>
            <person name="Wu L."/>
            <person name="Ma J."/>
        </authorList>
    </citation>
    <scope>NUCLEOTIDE SEQUENCE [LARGE SCALE GENOMIC DNA]</scope>
    <source>
        <strain evidence="1 2">DT55</strain>
    </source>
</reference>
<evidence type="ECO:0000313" key="1">
    <source>
        <dbReference type="EMBL" id="MFC7098692.1"/>
    </source>
</evidence>
<dbReference type="InterPro" id="IPR055551">
    <property type="entry name" value="DUF7127"/>
</dbReference>
<keyword evidence="2" id="KW-1185">Reference proteome</keyword>
<dbReference type="AlphaFoldDB" id="A0ABD5X2I2"/>
<gene>
    <name evidence="1" type="ORF">ACFQKD_15405</name>
</gene>
<accession>A0ABD5X2I2</accession>
<dbReference type="Pfam" id="PF23444">
    <property type="entry name" value="DUF7127"/>
    <property type="match status" value="1"/>
</dbReference>
<dbReference type="EMBL" id="JBHTAG010000003">
    <property type="protein sequence ID" value="MFC7098692.1"/>
    <property type="molecule type" value="Genomic_DNA"/>
</dbReference>
<evidence type="ECO:0000313" key="2">
    <source>
        <dbReference type="Proteomes" id="UP001596388"/>
    </source>
</evidence>
<protein>
    <submittedName>
        <fullName evidence="1">Hsp20/alpha crystallin family protein</fullName>
    </submittedName>
</protein>